<accession>G3U4X7</accession>
<dbReference type="HOGENOM" id="CLU_3055676_0_0_1"/>
<proteinExistence type="predicted"/>
<protein>
    <submittedName>
        <fullName evidence="1">Uncharacterized protein</fullName>
    </submittedName>
</protein>
<evidence type="ECO:0000313" key="1">
    <source>
        <dbReference type="Ensembl" id="ENSLAFP00000022885.1"/>
    </source>
</evidence>
<organism evidence="1 2">
    <name type="scientific">Loxodonta africana</name>
    <name type="common">African elephant</name>
    <dbReference type="NCBI Taxonomy" id="9785"/>
    <lineage>
        <taxon>Eukaryota</taxon>
        <taxon>Metazoa</taxon>
        <taxon>Chordata</taxon>
        <taxon>Craniata</taxon>
        <taxon>Vertebrata</taxon>
        <taxon>Euteleostomi</taxon>
        <taxon>Mammalia</taxon>
        <taxon>Eutheria</taxon>
        <taxon>Afrotheria</taxon>
        <taxon>Proboscidea</taxon>
        <taxon>Elephantidae</taxon>
        <taxon>Loxodonta</taxon>
    </lineage>
</organism>
<reference evidence="1" key="3">
    <citation type="submission" date="2025-09" db="UniProtKB">
        <authorList>
            <consortium name="Ensembl"/>
        </authorList>
    </citation>
    <scope>IDENTIFICATION</scope>
    <source>
        <strain evidence="1">Isolate ISIS603380</strain>
    </source>
</reference>
<evidence type="ECO:0000313" key="2">
    <source>
        <dbReference type="Proteomes" id="UP000007646"/>
    </source>
</evidence>
<reference evidence="1" key="2">
    <citation type="submission" date="2025-08" db="UniProtKB">
        <authorList>
            <consortium name="Ensembl"/>
        </authorList>
    </citation>
    <scope>IDENTIFICATION</scope>
    <source>
        <strain evidence="1">Isolate ISIS603380</strain>
    </source>
</reference>
<reference evidence="1 2" key="1">
    <citation type="submission" date="2009-06" db="EMBL/GenBank/DDBJ databases">
        <title>The Genome Sequence of Loxodonta africana (African elephant).</title>
        <authorList>
            <person name="Di Palma F."/>
            <person name="Heiman D."/>
            <person name="Young S."/>
            <person name="Johnson J."/>
            <person name="Lander E.S."/>
            <person name="Lindblad-Toh K."/>
        </authorList>
    </citation>
    <scope>NUCLEOTIDE SEQUENCE [LARGE SCALE GENOMIC DNA]</scope>
    <source>
        <strain evidence="1 2">Isolate ISIS603380</strain>
    </source>
</reference>
<dbReference type="AlphaFoldDB" id="G3U4X7"/>
<keyword evidence="2" id="KW-1185">Reference proteome</keyword>
<dbReference type="Ensembl" id="ENSLAFT00000029585.1">
    <property type="protein sequence ID" value="ENSLAFP00000022885.1"/>
    <property type="gene ID" value="ENSLAFG00000030720.1"/>
</dbReference>
<name>G3U4X7_LOXAF</name>
<dbReference type="InParanoid" id="G3U4X7"/>
<dbReference type="Proteomes" id="UP000007646">
    <property type="component" value="Unassembled WGS sequence"/>
</dbReference>
<sequence length="54" mass="6186">LWASSVHRWLQCGRVVLLSRRGLVVSPIILSSALFRPVPFTPQLWFQIITKAIK</sequence>